<evidence type="ECO:0000313" key="2">
    <source>
        <dbReference type="EMBL" id="KAK6919174.1"/>
    </source>
</evidence>
<feature type="compositionally biased region" description="Low complexity" evidence="1">
    <location>
        <begin position="220"/>
        <end position="236"/>
    </location>
</feature>
<comment type="caution">
    <text evidence="2">The sequence shown here is derived from an EMBL/GenBank/DDBJ whole genome shotgun (WGS) entry which is preliminary data.</text>
</comment>
<name>A0AAN8UU32_9MAGN</name>
<evidence type="ECO:0000313" key="3">
    <source>
        <dbReference type="Proteomes" id="UP001370490"/>
    </source>
</evidence>
<dbReference type="InterPro" id="IPR053273">
    <property type="entry name" value="CST_Regulator"/>
</dbReference>
<reference evidence="2 3" key="1">
    <citation type="submission" date="2023-12" db="EMBL/GenBank/DDBJ databases">
        <title>A high-quality genome assembly for Dillenia turbinata (Dilleniales).</title>
        <authorList>
            <person name="Chanderbali A."/>
        </authorList>
    </citation>
    <scope>NUCLEOTIDE SEQUENCE [LARGE SCALE GENOMIC DNA]</scope>
    <source>
        <strain evidence="2">LSX21</strain>
        <tissue evidence="2">Leaf</tissue>
    </source>
</reference>
<keyword evidence="3" id="KW-1185">Reference proteome</keyword>
<accession>A0AAN8UU32</accession>
<organism evidence="2 3">
    <name type="scientific">Dillenia turbinata</name>
    <dbReference type="NCBI Taxonomy" id="194707"/>
    <lineage>
        <taxon>Eukaryota</taxon>
        <taxon>Viridiplantae</taxon>
        <taxon>Streptophyta</taxon>
        <taxon>Embryophyta</taxon>
        <taxon>Tracheophyta</taxon>
        <taxon>Spermatophyta</taxon>
        <taxon>Magnoliopsida</taxon>
        <taxon>eudicotyledons</taxon>
        <taxon>Gunneridae</taxon>
        <taxon>Pentapetalae</taxon>
        <taxon>Dilleniales</taxon>
        <taxon>Dilleniaceae</taxon>
        <taxon>Dillenia</taxon>
    </lineage>
</organism>
<evidence type="ECO:0000256" key="1">
    <source>
        <dbReference type="SAM" id="MobiDB-lite"/>
    </source>
</evidence>
<feature type="region of interest" description="Disordered" evidence="1">
    <location>
        <begin position="216"/>
        <end position="239"/>
    </location>
</feature>
<dbReference type="PANTHER" id="PTHR34659:SF1">
    <property type="entry name" value="PROTEIN EGT2"/>
    <property type="match status" value="1"/>
</dbReference>
<gene>
    <name evidence="2" type="ORF">RJ641_017596</name>
</gene>
<protein>
    <submittedName>
        <fullName evidence="2">Uncharacterized protein</fullName>
    </submittedName>
</protein>
<sequence length="426" mass="46792">MAMDFKGIAWVGNVYQKFEAMCLEVEEIMYQDTMKYVESQVHTVGTSVKRFCSDVMQDLLPPSSVEPLKVDGAPFSLENDTDAELDFGLYKKPKVVLKEGHHRSDTKKCSRKLDVTADMGKDVTGASAATVISSCNTFDSDWVKDSKASLIRDSNLSLKKVPVIENPVPVEVSRLTSPVAKDCSCKIPNENSEPEGDQELMSSPNAAAELWEHGWEEAESANGENSNAAENEGDSSFDPVALDRKALVESVENNDMEIRVSSSLSGSSRQAYDMSGNGCLVSLEESSIDGEPQCIKLADKEVIPSDQGQPDDWTADGGENCDSIGHSEETVKFPDLSKLDESCVLVDGNEASVVSPRKGKHSSYKKKIRDALYTKIKLARRKEFEQLRVCYGDNDTNSNSTPPLGMNLDSRKLPAPDSCDFEWELL</sequence>
<dbReference type="EMBL" id="JBAMMX010000022">
    <property type="protein sequence ID" value="KAK6919174.1"/>
    <property type="molecule type" value="Genomic_DNA"/>
</dbReference>
<dbReference type="Proteomes" id="UP001370490">
    <property type="component" value="Unassembled WGS sequence"/>
</dbReference>
<proteinExistence type="predicted"/>
<dbReference type="AlphaFoldDB" id="A0AAN8UU32"/>
<dbReference type="PANTHER" id="PTHR34659">
    <property type="entry name" value="BNAA05G11610D PROTEIN"/>
    <property type="match status" value="1"/>
</dbReference>
<feature type="region of interest" description="Disordered" evidence="1">
    <location>
        <begin position="391"/>
        <end position="415"/>
    </location>
</feature>